<accession>A0AA38W5V3</accession>
<gene>
    <name evidence="2" type="ORF">OSB04_un000494</name>
</gene>
<name>A0AA38W5V3_9ASTR</name>
<comment type="caution">
    <text evidence="2">The sequence shown here is derived from an EMBL/GenBank/DDBJ whole genome shotgun (WGS) entry which is preliminary data.</text>
</comment>
<organism evidence="2 3">
    <name type="scientific">Centaurea solstitialis</name>
    <name type="common">yellow star-thistle</name>
    <dbReference type="NCBI Taxonomy" id="347529"/>
    <lineage>
        <taxon>Eukaryota</taxon>
        <taxon>Viridiplantae</taxon>
        <taxon>Streptophyta</taxon>
        <taxon>Embryophyta</taxon>
        <taxon>Tracheophyta</taxon>
        <taxon>Spermatophyta</taxon>
        <taxon>Magnoliopsida</taxon>
        <taxon>eudicotyledons</taxon>
        <taxon>Gunneridae</taxon>
        <taxon>Pentapetalae</taxon>
        <taxon>asterids</taxon>
        <taxon>campanulids</taxon>
        <taxon>Asterales</taxon>
        <taxon>Asteraceae</taxon>
        <taxon>Carduoideae</taxon>
        <taxon>Cardueae</taxon>
        <taxon>Centaureinae</taxon>
        <taxon>Centaurea</taxon>
    </lineage>
</organism>
<evidence type="ECO:0000313" key="3">
    <source>
        <dbReference type="Proteomes" id="UP001172457"/>
    </source>
</evidence>
<reference evidence="2" key="1">
    <citation type="submission" date="2023-03" db="EMBL/GenBank/DDBJ databases">
        <title>Chromosome-scale reference genome and RAD-based genetic map of yellow starthistle (Centaurea solstitialis) reveal putative structural variation and QTLs associated with invader traits.</title>
        <authorList>
            <person name="Reatini B."/>
            <person name="Cang F.A."/>
            <person name="Jiang Q."/>
            <person name="Mckibben M.T.W."/>
            <person name="Barker M.S."/>
            <person name="Rieseberg L.H."/>
            <person name="Dlugosch K.M."/>
        </authorList>
    </citation>
    <scope>NUCLEOTIDE SEQUENCE</scope>
    <source>
        <strain evidence="2">CAN-66</strain>
        <tissue evidence="2">Leaf</tissue>
    </source>
</reference>
<protein>
    <recommendedName>
        <fullName evidence="1">DUF4283 domain-containing protein</fullName>
    </recommendedName>
</protein>
<proteinExistence type="predicted"/>
<feature type="non-terminal residue" evidence="2">
    <location>
        <position position="174"/>
    </location>
</feature>
<evidence type="ECO:0000259" key="1">
    <source>
        <dbReference type="Pfam" id="PF14111"/>
    </source>
</evidence>
<evidence type="ECO:0000313" key="2">
    <source>
        <dbReference type="EMBL" id="KAJ9536331.1"/>
    </source>
</evidence>
<keyword evidence="3" id="KW-1185">Reference proteome</keyword>
<dbReference type="Proteomes" id="UP001172457">
    <property type="component" value="Unassembled WGS sequence"/>
</dbReference>
<dbReference type="AlphaFoldDB" id="A0AA38W5V3"/>
<dbReference type="InterPro" id="IPR025558">
    <property type="entry name" value="DUF4283"/>
</dbReference>
<feature type="domain" description="DUF4283" evidence="1">
    <location>
        <begin position="92"/>
        <end position="169"/>
    </location>
</feature>
<dbReference type="EMBL" id="JARYMX010000033">
    <property type="protein sequence ID" value="KAJ9536331.1"/>
    <property type="molecule type" value="Genomic_DNA"/>
</dbReference>
<sequence length="174" mass="19402">MESAVEVSDRPIDDSGMLEVPLVDSTQGLEVQAARKSVFTRLTPNLQFSEKEKKKFADIVGNTSKTPLCFFPPESKGLVELANKAAKTYHTTLFGYFLGPRLPFLLVKEVIKRMWSKFGFSDLMMNANGGYFLRFNDEGGCTQAIEDGPLFIRGAPFFVSKWDPAKGLTKPVHD</sequence>
<dbReference type="Pfam" id="PF14111">
    <property type="entry name" value="DUF4283"/>
    <property type="match status" value="1"/>
</dbReference>